<dbReference type="EMBL" id="JASGBP010000006">
    <property type="protein sequence ID" value="MDI9257771.1"/>
    <property type="molecule type" value="Genomic_DNA"/>
</dbReference>
<dbReference type="PROSITE" id="PS51257">
    <property type="entry name" value="PROKAR_LIPOPROTEIN"/>
    <property type="match status" value="1"/>
</dbReference>
<proteinExistence type="predicted"/>
<accession>A0ABT6XRQ2</accession>
<dbReference type="InterPro" id="IPR029058">
    <property type="entry name" value="AB_hydrolase_fold"/>
</dbReference>
<keyword evidence="1 2" id="KW-0732">Signal</keyword>
<evidence type="ECO:0000256" key="1">
    <source>
        <dbReference type="ARBA" id="ARBA00022729"/>
    </source>
</evidence>
<reference evidence="5 6" key="1">
    <citation type="submission" date="2023-05" db="EMBL/GenBank/DDBJ databases">
        <title>Flavobacterium sedimenti sp. nov., isolated from the sediment.</title>
        <authorList>
            <person name="Wu N."/>
        </authorList>
    </citation>
    <scope>NUCLEOTIDE SEQUENCE [LARGE SCALE GENOMIC DNA]</scope>
    <source>
        <strain evidence="5 6">YZ-48</strain>
    </source>
</reference>
<dbReference type="Gene3D" id="3.40.50.1820">
    <property type="entry name" value="alpha/beta hydrolase"/>
    <property type="match status" value="1"/>
</dbReference>
<evidence type="ECO:0000313" key="5">
    <source>
        <dbReference type="EMBL" id="MDI9257771.1"/>
    </source>
</evidence>
<gene>
    <name evidence="5" type="ORF">QHT84_10135</name>
</gene>
<evidence type="ECO:0000256" key="2">
    <source>
        <dbReference type="SAM" id="SignalP"/>
    </source>
</evidence>
<feature type="signal peptide" evidence="2">
    <location>
        <begin position="1"/>
        <end position="19"/>
    </location>
</feature>
<keyword evidence="6" id="KW-1185">Reference proteome</keyword>
<name>A0ABT6XRQ2_9FLAO</name>
<dbReference type="InterPro" id="IPR026444">
    <property type="entry name" value="Secre_tail"/>
</dbReference>
<dbReference type="Pfam" id="PF18962">
    <property type="entry name" value="Por_Secre_tail"/>
    <property type="match status" value="1"/>
</dbReference>
<sequence length="765" mass="84551">MKIKITLLFSLLISCLTFAQDKTYDLLKDKSETQILYDRVFGISNATEQRKSEITSSHFLQVYHEMQRADFLQRLPKLETLREAANKGFAQQQIPLSILITDFEKISKTAMENGDVFFNSNEQFEVKPNTQNALEKHSITLMAPLLSKAKSQHVTFILNDHLIFNTTQRSIQAIAIQANENEKWKTVTTNSPFKIKFTENGKQTVACKITFTNGDVVLQSFVIQIEGSAGNVANRNNTTTLQPNVVTSITASIPYQGYGETEAYYGQGEYEIFPDTVDGVLDKPVFLVDGFDPGDSRNIATLYSSLNYGTGQNLADYLRTLGFDIILVNFPTYTRPNSTTVVDGGVDFIQRNAFILVELINQINAQKVGTQKNVVIGPSMGGLISRYALRYMEMNSLNHDTRLYISFDSPHQGANVPIGFQHLFNYMAYGPVGNAAVQPVVDGLIKSPAARQMLIDHMEGHLVSGSAFEFNTASASLVPTGAPNFRDAFQNELNTMGFPTTVRNVAISNGAGNGTMNYTPNFEVMNHTFNITSTQRAIINLRFTPYANQTNQVSRFRGQQFVVVVWVTGFESLANSKAPTYTDGLDTAPGGRFDMTGFQADLGTDPLLTEFFDNLNADYFTFIPTWSSMAISNTNNLYTPVTGSSVTPFVASSIPTVNENHVTLNSNNVTFAINEIVNGSLATTNPILESVWIQNPVENNIAIHTSYTIDKANITIHDMLGKVMYQASNQTLSGTYEIPLSLNKGVFLITIANESGSITKKIVKP</sequence>
<protein>
    <submittedName>
        <fullName evidence="5">T9SS type A sorting domain-containing protein</fullName>
    </submittedName>
</protein>
<dbReference type="InterPro" id="IPR007751">
    <property type="entry name" value="DUF676_lipase-like"/>
</dbReference>
<evidence type="ECO:0000313" key="6">
    <source>
        <dbReference type="Proteomes" id="UP001230035"/>
    </source>
</evidence>
<feature type="chain" id="PRO_5045210836" evidence="2">
    <location>
        <begin position="20"/>
        <end position="765"/>
    </location>
</feature>
<dbReference type="SUPFAM" id="SSF53474">
    <property type="entry name" value="alpha/beta-Hydrolases"/>
    <property type="match status" value="1"/>
</dbReference>
<dbReference type="RefSeq" id="WP_283239448.1">
    <property type="nucleotide sequence ID" value="NZ_JASGBP010000006.1"/>
</dbReference>
<comment type="caution">
    <text evidence="5">The sequence shown here is derived from an EMBL/GenBank/DDBJ whole genome shotgun (WGS) entry which is preliminary data.</text>
</comment>
<feature type="domain" description="DUF676" evidence="3">
    <location>
        <begin position="345"/>
        <end position="414"/>
    </location>
</feature>
<dbReference type="NCBIfam" id="TIGR04183">
    <property type="entry name" value="Por_Secre_tail"/>
    <property type="match status" value="1"/>
</dbReference>
<organism evidence="5 6">
    <name type="scientific">Flavobacterium sedimenticola</name>
    <dbReference type="NCBI Taxonomy" id="3043286"/>
    <lineage>
        <taxon>Bacteria</taxon>
        <taxon>Pseudomonadati</taxon>
        <taxon>Bacteroidota</taxon>
        <taxon>Flavobacteriia</taxon>
        <taxon>Flavobacteriales</taxon>
        <taxon>Flavobacteriaceae</taxon>
        <taxon>Flavobacterium</taxon>
    </lineage>
</organism>
<dbReference type="Proteomes" id="UP001230035">
    <property type="component" value="Unassembled WGS sequence"/>
</dbReference>
<evidence type="ECO:0000259" key="3">
    <source>
        <dbReference type="Pfam" id="PF05057"/>
    </source>
</evidence>
<evidence type="ECO:0000259" key="4">
    <source>
        <dbReference type="Pfam" id="PF18962"/>
    </source>
</evidence>
<feature type="domain" description="Secretion system C-terminal sorting" evidence="4">
    <location>
        <begin position="695"/>
        <end position="763"/>
    </location>
</feature>
<dbReference type="Pfam" id="PF05057">
    <property type="entry name" value="DUF676"/>
    <property type="match status" value="1"/>
</dbReference>